<dbReference type="RefSeq" id="WP_141380670.1">
    <property type="nucleotide sequence ID" value="NZ_BJNA01000029.1"/>
</dbReference>
<feature type="region of interest" description="Disordered" evidence="1">
    <location>
        <begin position="1"/>
        <end position="20"/>
    </location>
</feature>
<evidence type="ECO:0000313" key="4">
    <source>
        <dbReference type="Proteomes" id="UP000319804"/>
    </source>
</evidence>
<gene>
    <name evidence="3" type="ORF">FHX68_0637</name>
</gene>
<evidence type="ECO:0000313" key="3">
    <source>
        <dbReference type="EMBL" id="TQN00533.1"/>
    </source>
</evidence>
<accession>A0A4Y3UQ03</accession>
<dbReference type="EMBL" id="VFPS01000001">
    <property type="protein sequence ID" value="TQN00533.1"/>
    <property type="molecule type" value="Genomic_DNA"/>
</dbReference>
<keyword evidence="4" id="KW-1185">Reference proteome</keyword>
<sequence length="99" mass="10494">MANGAGKKQSRDERERARAYRARQEFHESLTARRRRDNLVAGVAGGVLLVAIIAAQVAYFTVGPGTPEPTPTPSPTSSTTPAPEPTTTELPTPTPTPTP</sequence>
<keyword evidence="2" id="KW-0812">Transmembrane</keyword>
<keyword evidence="2" id="KW-1133">Transmembrane helix</keyword>
<keyword evidence="2" id="KW-0472">Membrane</keyword>
<dbReference type="Proteomes" id="UP000319804">
    <property type="component" value="Unassembled WGS sequence"/>
</dbReference>
<name>A0A4Y3UQ03_9MICO</name>
<feature type="region of interest" description="Disordered" evidence="1">
    <location>
        <begin position="62"/>
        <end position="99"/>
    </location>
</feature>
<feature type="compositionally biased region" description="Basic and acidic residues" evidence="1">
    <location>
        <begin position="9"/>
        <end position="20"/>
    </location>
</feature>
<reference evidence="3 4" key="1">
    <citation type="submission" date="2019-06" db="EMBL/GenBank/DDBJ databases">
        <title>Sequencing the genomes of 1000 actinobacteria strains.</title>
        <authorList>
            <person name="Klenk H.-P."/>
        </authorList>
    </citation>
    <scope>NUCLEOTIDE SEQUENCE [LARGE SCALE GENOMIC DNA]</scope>
    <source>
        <strain evidence="3 4">DSM 20427</strain>
    </source>
</reference>
<evidence type="ECO:0000256" key="2">
    <source>
        <dbReference type="SAM" id="Phobius"/>
    </source>
</evidence>
<organism evidence="3 4">
    <name type="scientific">Microbacterium lacticum</name>
    <dbReference type="NCBI Taxonomy" id="33885"/>
    <lineage>
        <taxon>Bacteria</taxon>
        <taxon>Bacillati</taxon>
        <taxon>Actinomycetota</taxon>
        <taxon>Actinomycetes</taxon>
        <taxon>Micrococcales</taxon>
        <taxon>Microbacteriaceae</taxon>
        <taxon>Microbacterium</taxon>
    </lineage>
</organism>
<comment type="caution">
    <text evidence="3">The sequence shown here is derived from an EMBL/GenBank/DDBJ whole genome shotgun (WGS) entry which is preliminary data.</text>
</comment>
<dbReference type="AlphaFoldDB" id="A0A4Y3UQ03"/>
<protein>
    <recommendedName>
        <fullName evidence="5">Dioxygenase</fullName>
    </recommendedName>
</protein>
<feature type="compositionally biased region" description="Low complexity" evidence="1">
    <location>
        <begin position="75"/>
        <end position="91"/>
    </location>
</feature>
<feature type="transmembrane region" description="Helical" evidence="2">
    <location>
        <begin position="39"/>
        <end position="62"/>
    </location>
</feature>
<evidence type="ECO:0008006" key="5">
    <source>
        <dbReference type="Google" id="ProtNLM"/>
    </source>
</evidence>
<evidence type="ECO:0000256" key="1">
    <source>
        <dbReference type="SAM" id="MobiDB-lite"/>
    </source>
</evidence>
<proteinExistence type="predicted"/>